<protein>
    <submittedName>
        <fullName evidence="7">Amino acid permease domain-containing protein</fullName>
    </submittedName>
</protein>
<keyword evidence="2" id="KW-0813">Transport</keyword>
<feature type="transmembrane region" description="Helical" evidence="6">
    <location>
        <begin position="343"/>
        <end position="361"/>
    </location>
</feature>
<sequence>MFLVALCLAEVGFNANMLALDHPPIVQTNLDARMKGDKPILGIGGSLGHPLAPLNLWGVPSTALYIASMAEVGTGITLTRVQIAAMAWGVNLLSGLINTFGSRMMSRMRLKSGHHYQNSASFVFTDLENFTGWENKGFVVLLGFLQAVYTLEGAETSNPVAEEARNAEWLAPIGIAASIVGSWFIGLIYLLALLFSIQSIPSVQSTSFAIPIAQLYYDAVGSRLTLLCLFVVGSCQFMAACTCFTASSRLLYALARDNAIPCKRAFMTLNRFQHILDQWWLLMLSSLVRSHMLKRSPDLRPHRCCDRSDAFLPSAYSMSSAVARIDGGSRAVSSREVLANCQYHQSIGAVLILILGSWMLYGRYHFKGPVSTVDMPPLTEDVDEDKKMS</sequence>
<dbReference type="InterPro" id="IPR002293">
    <property type="entry name" value="AA/rel_permease1"/>
</dbReference>
<keyword evidence="4 6" id="KW-1133">Transmembrane helix</keyword>
<evidence type="ECO:0000256" key="2">
    <source>
        <dbReference type="ARBA" id="ARBA00022448"/>
    </source>
</evidence>
<comment type="subcellular location">
    <subcellularLocation>
        <location evidence="1">Membrane</location>
        <topology evidence="1">Multi-pass membrane protein</topology>
    </subcellularLocation>
</comment>
<evidence type="ECO:0000256" key="3">
    <source>
        <dbReference type="ARBA" id="ARBA00022692"/>
    </source>
</evidence>
<keyword evidence="3 6" id="KW-0812">Transmembrane</keyword>
<feature type="transmembrane region" description="Helical" evidence="6">
    <location>
        <begin position="81"/>
        <end position="101"/>
    </location>
</feature>
<dbReference type="Proteomes" id="UP000011668">
    <property type="component" value="Unassembled WGS sequence"/>
</dbReference>
<reference evidence="7 8" key="1">
    <citation type="journal article" date="2013" name="Nat. Commun.">
        <title>The evolution and pathogenic mechanisms of the rice sheath blight pathogen.</title>
        <authorList>
            <person name="Zheng A."/>
            <person name="Lin R."/>
            <person name="Xu L."/>
            <person name="Qin P."/>
            <person name="Tang C."/>
            <person name="Ai P."/>
            <person name="Zhang D."/>
            <person name="Liu Y."/>
            <person name="Sun Z."/>
            <person name="Feng H."/>
            <person name="Wang Y."/>
            <person name="Chen Y."/>
            <person name="Liang X."/>
            <person name="Fu R."/>
            <person name="Li Q."/>
            <person name="Zhang J."/>
            <person name="Yu X."/>
            <person name="Xie Z."/>
            <person name="Ding L."/>
            <person name="Guan P."/>
            <person name="Tang J."/>
            <person name="Liang Y."/>
            <person name="Wang S."/>
            <person name="Deng Q."/>
            <person name="Li S."/>
            <person name="Zhu J."/>
            <person name="Wang L."/>
            <person name="Liu H."/>
            <person name="Li P."/>
        </authorList>
    </citation>
    <scope>NUCLEOTIDE SEQUENCE [LARGE SCALE GENOMIC DNA]</scope>
    <source>
        <strain evidence="8">AG-1 IA</strain>
    </source>
</reference>
<gene>
    <name evidence="7" type="ORF">AG1IA_06068</name>
</gene>
<dbReference type="HOGENOM" id="CLU_710141_0_0_1"/>
<feature type="transmembrane region" description="Helical" evidence="6">
    <location>
        <begin position="173"/>
        <end position="197"/>
    </location>
</feature>
<dbReference type="PANTHER" id="PTHR45649">
    <property type="entry name" value="AMINO-ACID PERMEASE BAT1"/>
    <property type="match status" value="1"/>
</dbReference>
<dbReference type="EMBL" id="AFRT01001589">
    <property type="protein sequence ID" value="ELU39908.1"/>
    <property type="molecule type" value="Genomic_DNA"/>
</dbReference>
<evidence type="ECO:0000256" key="4">
    <source>
        <dbReference type="ARBA" id="ARBA00022989"/>
    </source>
</evidence>
<dbReference type="OrthoDB" id="10054429at2759"/>
<proteinExistence type="predicted"/>
<name>L8WT39_THACA</name>
<comment type="caution">
    <text evidence="7">The sequence shown here is derived from an EMBL/GenBank/DDBJ whole genome shotgun (WGS) entry which is preliminary data.</text>
</comment>
<dbReference type="AlphaFoldDB" id="L8WT39"/>
<keyword evidence="8" id="KW-1185">Reference proteome</keyword>
<evidence type="ECO:0000256" key="6">
    <source>
        <dbReference type="SAM" id="Phobius"/>
    </source>
</evidence>
<evidence type="ECO:0000256" key="1">
    <source>
        <dbReference type="ARBA" id="ARBA00004141"/>
    </source>
</evidence>
<dbReference type="Gene3D" id="1.20.1740.10">
    <property type="entry name" value="Amino acid/polyamine transporter I"/>
    <property type="match status" value="1"/>
</dbReference>
<dbReference type="STRING" id="983506.L8WT39"/>
<dbReference type="Pfam" id="PF13520">
    <property type="entry name" value="AA_permease_2"/>
    <property type="match status" value="1"/>
</dbReference>
<organism evidence="7 8">
    <name type="scientific">Thanatephorus cucumeris (strain AG1-IA)</name>
    <name type="common">Rice sheath blight fungus</name>
    <name type="synonym">Rhizoctonia solani</name>
    <dbReference type="NCBI Taxonomy" id="983506"/>
    <lineage>
        <taxon>Eukaryota</taxon>
        <taxon>Fungi</taxon>
        <taxon>Dikarya</taxon>
        <taxon>Basidiomycota</taxon>
        <taxon>Agaricomycotina</taxon>
        <taxon>Agaricomycetes</taxon>
        <taxon>Cantharellales</taxon>
        <taxon>Ceratobasidiaceae</taxon>
        <taxon>Rhizoctonia</taxon>
        <taxon>Rhizoctonia solani AG-1</taxon>
    </lineage>
</organism>
<keyword evidence="5 6" id="KW-0472">Membrane</keyword>
<evidence type="ECO:0000256" key="5">
    <source>
        <dbReference type="ARBA" id="ARBA00023136"/>
    </source>
</evidence>
<accession>L8WT39</accession>
<dbReference type="GO" id="GO:0016020">
    <property type="term" value="C:membrane"/>
    <property type="evidence" value="ECO:0007669"/>
    <property type="project" value="UniProtKB-SubCell"/>
</dbReference>
<dbReference type="GO" id="GO:0022857">
    <property type="term" value="F:transmembrane transporter activity"/>
    <property type="evidence" value="ECO:0007669"/>
    <property type="project" value="InterPro"/>
</dbReference>
<evidence type="ECO:0000313" key="8">
    <source>
        <dbReference type="Proteomes" id="UP000011668"/>
    </source>
</evidence>
<evidence type="ECO:0000313" key="7">
    <source>
        <dbReference type="EMBL" id="ELU39908.1"/>
    </source>
</evidence>
<dbReference type="PANTHER" id="PTHR45649:SF26">
    <property type="entry name" value="OS04G0435100 PROTEIN"/>
    <property type="match status" value="1"/>
</dbReference>